<dbReference type="Proteomes" id="UP000006174">
    <property type="component" value="Unassembled WGS sequence"/>
</dbReference>
<keyword evidence="3" id="KW-1185">Reference proteome</keyword>
<comment type="caution">
    <text evidence="2">The sequence shown here is derived from an EMBL/GenBank/DDBJ whole genome shotgun (WGS) entry which is preliminary data.</text>
</comment>
<dbReference type="HOGENOM" id="CLU_163548_0_0_1"/>
<gene>
    <name evidence="2" type="ORF">UHOR_00982</name>
</gene>
<evidence type="ECO:0000313" key="2">
    <source>
        <dbReference type="EMBL" id="CCF51113.1"/>
    </source>
</evidence>
<feature type="region of interest" description="Disordered" evidence="1">
    <location>
        <begin position="1"/>
        <end position="57"/>
    </location>
</feature>
<sequence length="99" mass="11074">MPPQTCNSDTESSDLSDGPNKSRAPTAPQRQMLIGAEIPSPYDNNNNDNNGDETQYNIDTISNLNPEMLKGMLIELTKCNKEKDSDKYKKPSHCSDFHQ</sequence>
<evidence type="ECO:0000313" key="3">
    <source>
        <dbReference type="Proteomes" id="UP000006174"/>
    </source>
</evidence>
<dbReference type="EMBL" id="CAGI01000161">
    <property type="protein sequence ID" value="CCF51113.1"/>
    <property type="molecule type" value="Genomic_DNA"/>
</dbReference>
<name>I2FW20_USTHO</name>
<evidence type="ECO:0000256" key="1">
    <source>
        <dbReference type="SAM" id="MobiDB-lite"/>
    </source>
</evidence>
<protein>
    <submittedName>
        <fullName evidence="2">Uncharacterized protein</fullName>
    </submittedName>
</protein>
<dbReference type="AlphaFoldDB" id="I2FW20"/>
<accession>I2FW20</accession>
<proteinExistence type="predicted"/>
<reference evidence="2 3" key="1">
    <citation type="journal article" date="2012" name="Plant Cell">
        <title>Genome comparison of barley and maize smut fungi reveals targeted loss of RNA silencing components and species-specific presence of transposable elements.</title>
        <authorList>
            <person name="Laurie J.D."/>
            <person name="Ali S."/>
            <person name="Linning R."/>
            <person name="Mannhaupt G."/>
            <person name="Wong P."/>
            <person name="Gueldener U."/>
            <person name="Muensterkoetter M."/>
            <person name="Moore R."/>
            <person name="Kahmann R."/>
            <person name="Bakkeren G."/>
            <person name="Schirawski J."/>
        </authorList>
    </citation>
    <scope>NUCLEOTIDE SEQUENCE [LARGE SCALE GENOMIC DNA]</scope>
    <source>
        <strain evidence="3">Uh4875-4</strain>
    </source>
</reference>
<organism evidence="2 3">
    <name type="scientific">Ustilago hordei</name>
    <name type="common">Barley covered smut fungus</name>
    <dbReference type="NCBI Taxonomy" id="120017"/>
    <lineage>
        <taxon>Eukaryota</taxon>
        <taxon>Fungi</taxon>
        <taxon>Dikarya</taxon>
        <taxon>Basidiomycota</taxon>
        <taxon>Ustilaginomycotina</taxon>
        <taxon>Ustilaginomycetes</taxon>
        <taxon>Ustilaginales</taxon>
        <taxon>Ustilaginaceae</taxon>
        <taxon>Ustilago</taxon>
    </lineage>
</organism>
<feature type="compositionally biased region" description="Polar residues" evidence="1">
    <location>
        <begin position="1"/>
        <end position="15"/>
    </location>
</feature>